<dbReference type="AlphaFoldDB" id="A0AAD7UBE5"/>
<dbReference type="Pfam" id="PF01255">
    <property type="entry name" value="Prenyltransf"/>
    <property type="match status" value="1"/>
</dbReference>
<organism evidence="4 5">
    <name type="scientific">Chrysophaeum taylorii</name>
    <dbReference type="NCBI Taxonomy" id="2483200"/>
    <lineage>
        <taxon>Eukaryota</taxon>
        <taxon>Sar</taxon>
        <taxon>Stramenopiles</taxon>
        <taxon>Ochrophyta</taxon>
        <taxon>Pelagophyceae</taxon>
        <taxon>Pelagomonadales</taxon>
        <taxon>Pelagomonadaceae</taxon>
        <taxon>Chrysophaeum</taxon>
    </lineage>
</organism>
<evidence type="ECO:0000313" key="5">
    <source>
        <dbReference type="Proteomes" id="UP001230188"/>
    </source>
</evidence>
<dbReference type="GO" id="GO:0005783">
    <property type="term" value="C:endoplasmic reticulum"/>
    <property type="evidence" value="ECO:0007669"/>
    <property type="project" value="TreeGrafter"/>
</dbReference>
<dbReference type="Gene3D" id="3.40.1180.10">
    <property type="entry name" value="Decaprenyl diphosphate synthase-like"/>
    <property type="match status" value="1"/>
</dbReference>
<dbReference type="CDD" id="cd00475">
    <property type="entry name" value="Cis_IPPS"/>
    <property type="match status" value="1"/>
</dbReference>
<dbReference type="GO" id="GO:0045547">
    <property type="term" value="F:ditrans,polycis-polyprenyl diphosphate synthase [(2E,6E)-farnesyl diphosphate specific] activity"/>
    <property type="evidence" value="ECO:0007669"/>
    <property type="project" value="TreeGrafter"/>
</dbReference>
<dbReference type="PROSITE" id="PS01066">
    <property type="entry name" value="UPP_SYNTHASE"/>
    <property type="match status" value="1"/>
</dbReference>
<dbReference type="PANTHER" id="PTHR10291">
    <property type="entry name" value="DEHYDRODOLICHYL DIPHOSPHATE SYNTHASE FAMILY MEMBER"/>
    <property type="match status" value="1"/>
</dbReference>
<evidence type="ECO:0000256" key="1">
    <source>
        <dbReference type="ARBA" id="ARBA00005432"/>
    </source>
</evidence>
<dbReference type="Proteomes" id="UP001230188">
    <property type="component" value="Unassembled WGS sequence"/>
</dbReference>
<evidence type="ECO:0000256" key="3">
    <source>
        <dbReference type="RuleBase" id="RU363018"/>
    </source>
</evidence>
<comment type="caution">
    <text evidence="4">The sequence shown here is derived from an EMBL/GenBank/DDBJ whole genome shotgun (WGS) entry which is preliminary data.</text>
</comment>
<keyword evidence="5" id="KW-1185">Reference proteome</keyword>
<dbReference type="InterPro" id="IPR001441">
    <property type="entry name" value="UPP_synth-like"/>
</dbReference>
<gene>
    <name evidence="4" type="ORF">CTAYLR_008211</name>
</gene>
<dbReference type="InterPro" id="IPR036424">
    <property type="entry name" value="UPP_synth-like_sf"/>
</dbReference>
<sequence length="221" mass="25386">MDGNRRYGERQFGRARRLEGHQAGGKKLGEVVEWCVDCGVREVTCFAFSTENWRRDPAEIDCLMKTFVGRCDAIKKKAQEKRIRVRVLCTDNRLPEDVDTALQALVDETRTYDGFVLNLAVSYGSRMEIAEAAKAVATDVKNGLLDPNDITEDTITKHLQLPDAPDLLVRTSGERRISNFLLWQLAYTELVFIDKLWPDLSRRDFDSLLRTFANRHRRFGM</sequence>
<reference evidence="4" key="1">
    <citation type="submission" date="2023-01" db="EMBL/GenBank/DDBJ databases">
        <title>Metagenome sequencing of chrysophaentin producing Chrysophaeum taylorii.</title>
        <authorList>
            <person name="Davison J."/>
            <person name="Bewley C."/>
        </authorList>
    </citation>
    <scope>NUCLEOTIDE SEQUENCE</scope>
    <source>
        <strain evidence="4">NIES-1699</strain>
    </source>
</reference>
<dbReference type="FunFam" id="3.40.1180.10:FF:000016">
    <property type="entry name" value="Undecaprenyl diphosphate synthase"/>
    <property type="match status" value="1"/>
</dbReference>
<keyword evidence="2 3" id="KW-0808">Transferase</keyword>
<evidence type="ECO:0000256" key="2">
    <source>
        <dbReference type="ARBA" id="ARBA00022679"/>
    </source>
</evidence>
<proteinExistence type="inferred from homology"/>
<dbReference type="EMBL" id="JAQMWT010000469">
    <property type="protein sequence ID" value="KAJ8600862.1"/>
    <property type="molecule type" value="Genomic_DNA"/>
</dbReference>
<dbReference type="HAMAP" id="MF_01139">
    <property type="entry name" value="ISPT"/>
    <property type="match status" value="1"/>
</dbReference>
<dbReference type="NCBIfam" id="TIGR00055">
    <property type="entry name" value="uppS"/>
    <property type="match status" value="1"/>
</dbReference>
<comment type="similarity">
    <text evidence="1 3">Belongs to the UPP synthase family.</text>
</comment>
<protein>
    <recommendedName>
        <fullName evidence="3">Alkyl transferase</fullName>
        <ecNumber evidence="3">2.5.1.-</ecNumber>
    </recommendedName>
</protein>
<name>A0AAD7UBE5_9STRA</name>
<dbReference type="InterPro" id="IPR018520">
    <property type="entry name" value="UPP_synth-like_CS"/>
</dbReference>
<dbReference type="GO" id="GO:0016094">
    <property type="term" value="P:polyprenol biosynthetic process"/>
    <property type="evidence" value="ECO:0007669"/>
    <property type="project" value="TreeGrafter"/>
</dbReference>
<dbReference type="SUPFAM" id="SSF64005">
    <property type="entry name" value="Undecaprenyl diphosphate synthase"/>
    <property type="match status" value="1"/>
</dbReference>
<evidence type="ECO:0000313" key="4">
    <source>
        <dbReference type="EMBL" id="KAJ8600862.1"/>
    </source>
</evidence>
<dbReference type="PANTHER" id="PTHR10291:SF43">
    <property type="entry name" value="DEHYDRODOLICHYL DIPHOSPHATE SYNTHASE COMPLEX SUBUNIT DHDDS"/>
    <property type="match status" value="1"/>
</dbReference>
<dbReference type="EC" id="2.5.1.-" evidence="3"/>
<accession>A0AAD7UBE5</accession>